<gene>
    <name evidence="2" type="ORF">AYI69_g10003</name>
</gene>
<organism evidence="2 3">
    <name type="scientific">Smittium culicis</name>
    <dbReference type="NCBI Taxonomy" id="133412"/>
    <lineage>
        <taxon>Eukaryota</taxon>
        <taxon>Fungi</taxon>
        <taxon>Fungi incertae sedis</taxon>
        <taxon>Zoopagomycota</taxon>
        <taxon>Kickxellomycotina</taxon>
        <taxon>Harpellomycetes</taxon>
        <taxon>Harpellales</taxon>
        <taxon>Legeriomycetaceae</taxon>
        <taxon>Smittium</taxon>
    </lineage>
</organism>
<keyword evidence="1" id="KW-0812">Transmembrane</keyword>
<reference evidence="3" key="1">
    <citation type="submission" date="2017-01" db="EMBL/GenBank/DDBJ databases">
        <authorList>
            <person name="Wang Y."/>
            <person name="White M."/>
            <person name="Kvist S."/>
            <person name="Moncalvo J.-M."/>
        </authorList>
    </citation>
    <scope>NUCLEOTIDE SEQUENCE [LARGE SCALE GENOMIC DNA]</scope>
    <source>
        <strain evidence="3">ID-206-W2</strain>
    </source>
</reference>
<sequence>MKFPTLTAIFGASYMLLIILRSLPSMPTDRGLCSRAMWGT</sequence>
<dbReference type="Proteomes" id="UP000187429">
    <property type="component" value="Unassembled WGS sequence"/>
</dbReference>
<accession>A0A1R1X8S8</accession>
<dbReference type="AlphaFoldDB" id="A0A1R1X8S8"/>
<keyword evidence="1" id="KW-1133">Transmembrane helix</keyword>
<evidence type="ECO:0000256" key="1">
    <source>
        <dbReference type="SAM" id="Phobius"/>
    </source>
</evidence>
<keyword evidence="3" id="KW-1185">Reference proteome</keyword>
<protein>
    <submittedName>
        <fullName evidence="2">Uncharacterized protein</fullName>
    </submittedName>
</protein>
<feature type="transmembrane region" description="Helical" evidence="1">
    <location>
        <begin position="6"/>
        <end position="23"/>
    </location>
</feature>
<proteinExistence type="predicted"/>
<keyword evidence="1" id="KW-0472">Membrane</keyword>
<name>A0A1R1X8S8_9FUNG</name>
<evidence type="ECO:0000313" key="3">
    <source>
        <dbReference type="Proteomes" id="UP000187429"/>
    </source>
</evidence>
<evidence type="ECO:0000313" key="2">
    <source>
        <dbReference type="EMBL" id="OMJ11044.1"/>
    </source>
</evidence>
<dbReference type="EMBL" id="LSSM01006306">
    <property type="protein sequence ID" value="OMJ11044.1"/>
    <property type="molecule type" value="Genomic_DNA"/>
</dbReference>
<comment type="caution">
    <text evidence="2">The sequence shown here is derived from an EMBL/GenBank/DDBJ whole genome shotgun (WGS) entry which is preliminary data.</text>
</comment>
<feature type="non-terminal residue" evidence="2">
    <location>
        <position position="40"/>
    </location>
</feature>